<dbReference type="PANTHER" id="PTHR12905">
    <property type="entry name" value="METALLOPHOSPHOESTERASE"/>
    <property type="match status" value="1"/>
</dbReference>
<evidence type="ECO:0000313" key="3">
    <source>
        <dbReference type="Proteomes" id="UP000639403"/>
    </source>
</evidence>
<reference evidence="2" key="1">
    <citation type="submission" date="2020-11" db="EMBL/GenBank/DDBJ databases">
        <authorList>
            <person name="Koelle M."/>
            <person name="Horta M.A.C."/>
            <person name="Nowrousian M."/>
            <person name="Ohm R.A."/>
            <person name="Benz P."/>
            <person name="Pilgard A."/>
        </authorList>
    </citation>
    <scope>NUCLEOTIDE SEQUENCE</scope>
    <source>
        <strain evidence="2">FPRL280</strain>
    </source>
</reference>
<dbReference type="Gene3D" id="3.60.21.10">
    <property type="match status" value="1"/>
</dbReference>
<name>A0A8H7U4Y8_9APHY</name>
<dbReference type="PANTHER" id="PTHR12905:SF0">
    <property type="entry name" value="CALCINEURIN-LIKE PHOSPHOESTERASE DOMAIN-CONTAINING PROTEIN"/>
    <property type="match status" value="1"/>
</dbReference>
<evidence type="ECO:0000313" key="2">
    <source>
        <dbReference type="EMBL" id="KAF9819818.1"/>
    </source>
</evidence>
<dbReference type="EMBL" id="JADOXO010000015">
    <property type="protein sequence ID" value="KAF9819818.1"/>
    <property type="molecule type" value="Genomic_DNA"/>
</dbReference>
<proteinExistence type="predicted"/>
<dbReference type="InterPro" id="IPR004843">
    <property type="entry name" value="Calcineurin-like_PHP"/>
</dbReference>
<dbReference type="InterPro" id="IPR029052">
    <property type="entry name" value="Metallo-depent_PP-like"/>
</dbReference>
<dbReference type="Pfam" id="PF00149">
    <property type="entry name" value="Metallophos"/>
    <property type="match status" value="1"/>
</dbReference>
<comment type="caution">
    <text evidence="2">The sequence shown here is derived from an EMBL/GenBank/DDBJ whole genome shotgun (WGS) entry which is preliminary data.</text>
</comment>
<accession>A0A8H7U4Y8</accession>
<dbReference type="SUPFAM" id="SSF56300">
    <property type="entry name" value="Metallo-dependent phosphatases"/>
    <property type="match status" value="1"/>
</dbReference>
<evidence type="ECO:0000259" key="1">
    <source>
        <dbReference type="Pfam" id="PF00149"/>
    </source>
</evidence>
<sequence length="286" mass="31271">MKSKRANKIVAGTGNLVDPVLRSPTATVHLTYDPNSPPPHPGPTHTRFVCISDTHSHVYPVPHGDVLLHSGDLCMRGQLKHLQTTVDWLKGLPHPAKILIAGNHDLCLDNDWREGGTLARVLGNGIRAQDVDAAQTLMRSEELRETGIRYLEYEPIQITTASGRTWNIYGSPATPRYSIGSFQYEYGQGAEVCSRIPPETEVLLTHTPPHGTLNATRRGKAAGCKELAARLESRELGRCRLHVFGHIHESHGAVIRRGNGDETVDRVSVNAALAYGGQAVIVDLEN</sequence>
<dbReference type="Proteomes" id="UP000639403">
    <property type="component" value="Unassembled WGS sequence"/>
</dbReference>
<reference evidence="2" key="2">
    <citation type="journal article" name="Front. Microbiol.">
        <title>Degradative Capacity of Two Strains of Rhodonia placenta: From Phenotype to Genotype.</title>
        <authorList>
            <person name="Kolle M."/>
            <person name="Horta M.A.C."/>
            <person name="Nowrousian M."/>
            <person name="Ohm R.A."/>
            <person name="Benz J.P."/>
            <person name="Pilgard A."/>
        </authorList>
    </citation>
    <scope>NUCLEOTIDE SEQUENCE</scope>
    <source>
        <strain evidence="2">FPRL280</strain>
    </source>
</reference>
<feature type="domain" description="Calcineurin-like phosphoesterase" evidence="1">
    <location>
        <begin position="60"/>
        <end position="249"/>
    </location>
</feature>
<gene>
    <name evidence="2" type="ORF">IEO21_01909</name>
</gene>
<organism evidence="2 3">
    <name type="scientific">Rhodonia placenta</name>
    <dbReference type="NCBI Taxonomy" id="104341"/>
    <lineage>
        <taxon>Eukaryota</taxon>
        <taxon>Fungi</taxon>
        <taxon>Dikarya</taxon>
        <taxon>Basidiomycota</taxon>
        <taxon>Agaricomycotina</taxon>
        <taxon>Agaricomycetes</taxon>
        <taxon>Polyporales</taxon>
        <taxon>Adustoporiaceae</taxon>
        <taxon>Rhodonia</taxon>
    </lineage>
</organism>
<dbReference type="CDD" id="cd07379">
    <property type="entry name" value="MPP_239FB"/>
    <property type="match status" value="1"/>
</dbReference>
<dbReference type="AlphaFoldDB" id="A0A8H7U4Y8"/>
<protein>
    <recommendedName>
        <fullName evidence="1">Calcineurin-like phosphoesterase domain-containing protein</fullName>
    </recommendedName>
</protein>
<dbReference type="GO" id="GO:0016787">
    <property type="term" value="F:hydrolase activity"/>
    <property type="evidence" value="ECO:0007669"/>
    <property type="project" value="InterPro"/>
</dbReference>
<dbReference type="InterPro" id="IPR051693">
    <property type="entry name" value="UPF0046_metallophosphoest"/>
</dbReference>